<dbReference type="SUPFAM" id="SSF54849">
    <property type="entry name" value="GroEL-intermediate domain like"/>
    <property type="match status" value="1"/>
</dbReference>
<feature type="binding site" evidence="6">
    <location>
        <position position="415"/>
    </location>
    <ligand>
        <name>ATP</name>
        <dbReference type="ChEBI" id="CHEBI:30616"/>
    </ligand>
</feature>
<evidence type="ECO:0000256" key="2">
    <source>
        <dbReference type="ARBA" id="ARBA00022741"/>
    </source>
</evidence>
<dbReference type="CDD" id="cd03344">
    <property type="entry name" value="GroEL"/>
    <property type="match status" value="1"/>
</dbReference>
<dbReference type="HAMAP" id="MF_00600">
    <property type="entry name" value="CH60"/>
    <property type="match status" value="1"/>
</dbReference>
<dbReference type="GO" id="GO:0042026">
    <property type="term" value="P:protein refolding"/>
    <property type="evidence" value="ECO:0007669"/>
    <property type="project" value="UniProtKB-UniRule"/>
</dbReference>
<dbReference type="AlphaFoldDB" id="A0A3A4P2B4"/>
<dbReference type="GO" id="GO:0016853">
    <property type="term" value="F:isomerase activity"/>
    <property type="evidence" value="ECO:0007669"/>
    <property type="project" value="UniProtKB-KW"/>
</dbReference>
<name>A0A3A4P2B4_ABYX5</name>
<dbReference type="EC" id="5.6.1.7" evidence="6"/>
<dbReference type="GO" id="GO:0051082">
    <property type="term" value="F:unfolded protein binding"/>
    <property type="evidence" value="ECO:0007669"/>
    <property type="project" value="UniProtKB-UniRule"/>
</dbReference>
<keyword evidence="5 6" id="KW-0413">Isomerase</keyword>
<dbReference type="FunFam" id="3.50.7.10:FF:000001">
    <property type="entry name" value="60 kDa chaperonin"/>
    <property type="match status" value="1"/>
</dbReference>
<evidence type="ECO:0000256" key="4">
    <source>
        <dbReference type="ARBA" id="ARBA00023186"/>
    </source>
</evidence>
<feature type="binding site" evidence="6">
    <location>
        <begin position="30"/>
        <end position="33"/>
    </location>
    <ligand>
        <name>ATP</name>
        <dbReference type="ChEBI" id="CHEBI:30616"/>
    </ligand>
</feature>
<dbReference type="NCBIfam" id="TIGR02348">
    <property type="entry name" value="GroEL"/>
    <property type="match status" value="1"/>
</dbReference>
<dbReference type="NCBIfam" id="NF009488">
    <property type="entry name" value="PRK12850.1"/>
    <property type="match status" value="1"/>
</dbReference>
<evidence type="ECO:0000256" key="8">
    <source>
        <dbReference type="RuleBase" id="RU000419"/>
    </source>
</evidence>
<evidence type="ECO:0000256" key="3">
    <source>
        <dbReference type="ARBA" id="ARBA00022840"/>
    </source>
</evidence>
<dbReference type="Gene3D" id="1.10.560.10">
    <property type="entry name" value="GroEL-like equatorial domain"/>
    <property type="match status" value="1"/>
</dbReference>
<organism evidence="10 11">
    <name type="scientific">Abyssobacteria bacterium (strain SURF_5)</name>
    <dbReference type="NCBI Taxonomy" id="2093360"/>
    <lineage>
        <taxon>Bacteria</taxon>
        <taxon>Pseudomonadati</taxon>
        <taxon>Candidatus Hydrogenedentota</taxon>
        <taxon>Candidatus Abyssobacteria</taxon>
    </lineage>
</organism>
<dbReference type="InterPro" id="IPR002423">
    <property type="entry name" value="Cpn60/GroEL/TCP-1"/>
</dbReference>
<feature type="region of interest" description="Disordered" evidence="9">
    <location>
        <begin position="524"/>
        <end position="547"/>
    </location>
</feature>
<keyword evidence="4 6" id="KW-0143">Chaperone</keyword>
<reference evidence="10 11" key="1">
    <citation type="journal article" date="2017" name="ISME J.">
        <title>Energy and carbon metabolisms in a deep terrestrial subsurface fluid microbial community.</title>
        <authorList>
            <person name="Momper L."/>
            <person name="Jungbluth S.P."/>
            <person name="Lee M.D."/>
            <person name="Amend J.P."/>
        </authorList>
    </citation>
    <scope>NUCLEOTIDE SEQUENCE [LARGE SCALE GENOMIC DNA]</scope>
    <source>
        <strain evidence="10">SURF_5</strain>
    </source>
</reference>
<dbReference type="PROSITE" id="PS00296">
    <property type="entry name" value="CHAPERONINS_CPN60"/>
    <property type="match status" value="1"/>
</dbReference>
<dbReference type="InterPro" id="IPR001844">
    <property type="entry name" value="Cpn60/GroEL"/>
</dbReference>
<dbReference type="GO" id="GO:0140662">
    <property type="term" value="F:ATP-dependent protein folding chaperone"/>
    <property type="evidence" value="ECO:0007669"/>
    <property type="project" value="InterPro"/>
</dbReference>
<protein>
    <recommendedName>
        <fullName evidence="6">Chaperonin GroEL</fullName>
        <ecNumber evidence="6">5.6.1.7</ecNumber>
    </recommendedName>
    <alternativeName>
        <fullName evidence="6">60 kDa chaperonin</fullName>
    </alternativeName>
    <alternativeName>
        <fullName evidence="6">Chaperonin-60</fullName>
        <shortName evidence="6">Cpn60</shortName>
    </alternativeName>
</protein>
<sequence>MPAKELLYDEQARQALLRGVDKVAKTVGITLGPRGRYVILEKKFGAPSITNDGVTIAKDIDLEDPFENMGARLLREVATKTQDDAGDGTTTATVLAQSIIRSGVKVLASGANAMALKRGADKALEAVVKDIKSHSRPIRERIDIARVATISSNNDPQIGEMIADAMEKVGKDGVITVEEAKTLESSLRVVEGMQFDRGYISPYFMTDMNRLEAVLTDPLILLHDKKISSMKDLIPLLERIAQSGLTLLIIAEDVDGEALATLVVNKLRGTLKVAAVKAPGFGDRRKAMLEDLAILTGGQVIAEELGLKLESVTMDMLGRCKRIVIDKETTTIVEGAGDRKAVDGRVAQMRKQIEEITSDYDREKLQERLAKLAGGVAIINVGAATEVEMKERKARVDDAVSATKAAVQEGIVPGGGVTLLRAAAAIDKLQLEGDELTGASILKRALEEPTRIIAQNAGQDGSVVIQDIKAKKDHAFGFNAITLQYENLLKSGIVDPTKVALTAVQNAVSIAGIMLTTETLISEKKEEKKKSKMPMPHGHGHGMGMGM</sequence>
<evidence type="ECO:0000256" key="1">
    <source>
        <dbReference type="ARBA" id="ARBA00006607"/>
    </source>
</evidence>
<evidence type="ECO:0000313" key="10">
    <source>
        <dbReference type="EMBL" id="RJP24556.1"/>
    </source>
</evidence>
<dbReference type="NCBIfam" id="NF009489">
    <property type="entry name" value="PRK12851.1"/>
    <property type="match status" value="1"/>
</dbReference>
<dbReference type="Pfam" id="PF00118">
    <property type="entry name" value="Cpn60_TCP1"/>
    <property type="match status" value="1"/>
</dbReference>
<evidence type="ECO:0000256" key="5">
    <source>
        <dbReference type="ARBA" id="ARBA00023235"/>
    </source>
</evidence>
<dbReference type="EMBL" id="QZKU01000033">
    <property type="protein sequence ID" value="RJP24556.1"/>
    <property type="molecule type" value="Genomic_DNA"/>
</dbReference>
<gene>
    <name evidence="6 10" type="primary">groL</name>
    <name evidence="6" type="synonym">groEL</name>
    <name evidence="10" type="ORF">C4520_03785</name>
</gene>
<dbReference type="PANTHER" id="PTHR45633">
    <property type="entry name" value="60 KDA HEAT SHOCK PROTEIN, MITOCHONDRIAL"/>
    <property type="match status" value="1"/>
</dbReference>
<evidence type="ECO:0000313" key="11">
    <source>
        <dbReference type="Proteomes" id="UP000265882"/>
    </source>
</evidence>
<proteinExistence type="inferred from homology"/>
<keyword evidence="3 6" id="KW-0067">ATP-binding</keyword>
<dbReference type="GO" id="GO:0005524">
    <property type="term" value="F:ATP binding"/>
    <property type="evidence" value="ECO:0007669"/>
    <property type="project" value="UniProtKB-UniRule"/>
</dbReference>
<comment type="similarity">
    <text evidence="1 6 7">Belongs to the chaperonin (HSP60) family.</text>
</comment>
<evidence type="ECO:0000256" key="7">
    <source>
        <dbReference type="RuleBase" id="RU000418"/>
    </source>
</evidence>
<dbReference type="InterPro" id="IPR027410">
    <property type="entry name" value="TCP-1-like_intermed_sf"/>
</dbReference>
<dbReference type="InterPro" id="IPR027409">
    <property type="entry name" value="GroEL-like_apical_dom_sf"/>
</dbReference>
<feature type="binding site" evidence="6">
    <location>
        <position position="495"/>
    </location>
    <ligand>
        <name>ATP</name>
        <dbReference type="ChEBI" id="CHEBI:30616"/>
    </ligand>
</feature>
<dbReference type="NCBIfam" id="NF009487">
    <property type="entry name" value="PRK12849.1"/>
    <property type="match status" value="1"/>
</dbReference>
<dbReference type="InterPro" id="IPR027413">
    <property type="entry name" value="GROEL-like_equatorial_sf"/>
</dbReference>
<dbReference type="NCBIfam" id="NF000592">
    <property type="entry name" value="PRK00013.1"/>
    <property type="match status" value="1"/>
</dbReference>
<accession>A0A3A4P2B4</accession>
<comment type="caution">
    <text evidence="6">Lacks conserved residue(s) required for the propagation of feature annotation.</text>
</comment>
<dbReference type="PRINTS" id="PR00298">
    <property type="entry name" value="CHAPERONIN60"/>
</dbReference>
<comment type="subunit">
    <text evidence="6 8">Forms a cylinder of 14 subunits composed of two heptameric rings stacked back-to-back. Interacts with the co-chaperonin GroES.</text>
</comment>
<dbReference type="Proteomes" id="UP000265882">
    <property type="component" value="Unassembled WGS sequence"/>
</dbReference>
<dbReference type="InterPro" id="IPR018370">
    <property type="entry name" value="Chaperonin_Cpn60_CS"/>
</dbReference>
<comment type="function">
    <text evidence="6 8">Together with its co-chaperonin GroES, plays an essential role in assisting protein folding. The GroEL-GroES system forms a nano-cage that allows encapsulation of the non-native substrate proteins and provides a physical environment optimized to promote and accelerate protein folding.</text>
</comment>
<feature type="binding site" evidence="6">
    <location>
        <begin position="87"/>
        <end position="91"/>
    </location>
    <ligand>
        <name>ATP</name>
        <dbReference type="ChEBI" id="CHEBI:30616"/>
    </ligand>
</feature>
<dbReference type="GO" id="GO:0005737">
    <property type="term" value="C:cytoplasm"/>
    <property type="evidence" value="ECO:0007669"/>
    <property type="project" value="UniProtKB-SubCell"/>
</dbReference>
<comment type="caution">
    <text evidence="10">The sequence shown here is derived from an EMBL/GenBank/DDBJ whole genome shotgun (WGS) entry which is preliminary data.</text>
</comment>
<keyword evidence="2 6" id="KW-0547">Nucleotide-binding</keyword>
<dbReference type="SUPFAM" id="SSF52029">
    <property type="entry name" value="GroEL apical domain-like"/>
    <property type="match status" value="1"/>
</dbReference>
<evidence type="ECO:0000256" key="9">
    <source>
        <dbReference type="SAM" id="MobiDB-lite"/>
    </source>
</evidence>
<dbReference type="SUPFAM" id="SSF48592">
    <property type="entry name" value="GroEL equatorial domain-like"/>
    <property type="match status" value="1"/>
</dbReference>
<dbReference type="Gene3D" id="3.50.7.10">
    <property type="entry name" value="GroEL"/>
    <property type="match status" value="1"/>
</dbReference>
<comment type="subcellular location">
    <subcellularLocation>
        <location evidence="6">Cytoplasm</location>
    </subcellularLocation>
</comment>
<keyword evidence="6" id="KW-0963">Cytoplasm</keyword>
<dbReference type="Gene3D" id="3.30.260.10">
    <property type="entry name" value="TCP-1-like chaperonin intermediate domain"/>
    <property type="match status" value="1"/>
</dbReference>
<evidence type="ECO:0000256" key="6">
    <source>
        <dbReference type="HAMAP-Rule" id="MF_00600"/>
    </source>
</evidence>